<dbReference type="RefSeq" id="WP_141887876.1">
    <property type="nucleotide sequence ID" value="NZ_BAAAUY010000006.1"/>
</dbReference>
<evidence type="ECO:0000256" key="1">
    <source>
        <dbReference type="SAM" id="MobiDB-lite"/>
    </source>
</evidence>
<evidence type="ECO:0000313" key="3">
    <source>
        <dbReference type="EMBL" id="TQL44740.1"/>
    </source>
</evidence>
<keyword evidence="2" id="KW-0472">Membrane</keyword>
<reference evidence="3 4" key="1">
    <citation type="submission" date="2019-06" db="EMBL/GenBank/DDBJ databases">
        <title>Sequencing the genomes of 1000 actinobacteria strains.</title>
        <authorList>
            <person name="Klenk H.-P."/>
        </authorList>
    </citation>
    <scope>NUCLEOTIDE SEQUENCE [LARGE SCALE GENOMIC DNA]</scope>
    <source>
        <strain evidence="3 4">DSM 8803</strain>
    </source>
</reference>
<feature type="transmembrane region" description="Helical" evidence="2">
    <location>
        <begin position="16"/>
        <end position="37"/>
    </location>
</feature>
<keyword evidence="4" id="KW-1185">Reference proteome</keyword>
<name>A0A542Y9H7_9MICO</name>
<dbReference type="AlphaFoldDB" id="A0A542Y9H7"/>
<feature type="region of interest" description="Disordered" evidence="1">
    <location>
        <begin position="43"/>
        <end position="63"/>
    </location>
</feature>
<evidence type="ECO:0000256" key="2">
    <source>
        <dbReference type="SAM" id="Phobius"/>
    </source>
</evidence>
<sequence length="220" mass="23603">MRQITEPEQASRRLRIALIGGGLILALLVGIGIYGLLRGPAPEPSPGPRVSAFGTPDSDRGLSPPELPAVSDAERFAREVAVGLFGWDTGLGHATHEYMQAIVDVADPDEAPGLAADLRAYFPDDDTWAELRHYATRQWLTIDTISVPENWAGIVADARPGILPPGATAYTVTGTRHRAGVWEGQNVTDARPVSFTIFAACPDGQSCRLLRLSALDTPLR</sequence>
<organism evidence="3 4">
    <name type="scientific">Leucobacter komagatae</name>
    <dbReference type="NCBI Taxonomy" id="55969"/>
    <lineage>
        <taxon>Bacteria</taxon>
        <taxon>Bacillati</taxon>
        <taxon>Actinomycetota</taxon>
        <taxon>Actinomycetes</taxon>
        <taxon>Micrococcales</taxon>
        <taxon>Microbacteriaceae</taxon>
        <taxon>Leucobacter</taxon>
    </lineage>
</organism>
<protein>
    <submittedName>
        <fullName evidence="3">Uncharacterized protein</fullName>
    </submittedName>
</protein>
<gene>
    <name evidence="3" type="ORF">FB468_2808</name>
</gene>
<dbReference type="Proteomes" id="UP000319094">
    <property type="component" value="Unassembled WGS sequence"/>
</dbReference>
<keyword evidence="2" id="KW-1133">Transmembrane helix</keyword>
<comment type="caution">
    <text evidence="3">The sequence shown here is derived from an EMBL/GenBank/DDBJ whole genome shotgun (WGS) entry which is preliminary data.</text>
</comment>
<dbReference type="OrthoDB" id="3239891at2"/>
<accession>A0A542Y9H7</accession>
<dbReference type="EMBL" id="VFON01000001">
    <property type="protein sequence ID" value="TQL44740.1"/>
    <property type="molecule type" value="Genomic_DNA"/>
</dbReference>
<proteinExistence type="predicted"/>
<evidence type="ECO:0000313" key="4">
    <source>
        <dbReference type="Proteomes" id="UP000319094"/>
    </source>
</evidence>
<keyword evidence="2" id="KW-0812">Transmembrane</keyword>